<sequence length="120" mass="12258">MAVLLHRTPGVDQRRVAVPGGTPRHGTRLVLDGAEVSARPARPAGRHRYRAPGGRAVLVRRRPEPAHCRIRPSAHPVVSLVGIAALACLAVVGLGLVGALSAPSPAPSGPAAGVSASFRP</sequence>
<keyword evidence="2" id="KW-0812">Transmembrane</keyword>
<keyword evidence="2" id="KW-0472">Membrane</keyword>
<evidence type="ECO:0000313" key="3">
    <source>
        <dbReference type="EMBL" id="GDY30314.1"/>
    </source>
</evidence>
<evidence type="ECO:0000313" key="4">
    <source>
        <dbReference type="Proteomes" id="UP000298860"/>
    </source>
</evidence>
<gene>
    <name evidence="3" type="ORF">GTS_19470</name>
</gene>
<dbReference type="RefSeq" id="WP_137813449.1">
    <property type="nucleotide sequence ID" value="NZ_BJFL01000007.1"/>
</dbReference>
<keyword evidence="4" id="KW-1185">Reference proteome</keyword>
<feature type="transmembrane region" description="Helical" evidence="2">
    <location>
        <begin position="77"/>
        <end position="100"/>
    </location>
</feature>
<accession>A0A4D4J4C3</accession>
<evidence type="ECO:0000256" key="2">
    <source>
        <dbReference type="SAM" id="Phobius"/>
    </source>
</evidence>
<keyword evidence="2" id="KW-1133">Transmembrane helix</keyword>
<evidence type="ECO:0000256" key="1">
    <source>
        <dbReference type="SAM" id="MobiDB-lite"/>
    </source>
</evidence>
<protein>
    <submittedName>
        <fullName evidence="3">Uncharacterized protein</fullName>
    </submittedName>
</protein>
<reference evidence="4" key="1">
    <citation type="submission" date="2019-04" db="EMBL/GenBank/DDBJ databases">
        <title>Draft genome sequence of Pseudonocardiaceae bacterium SL3-2-4.</title>
        <authorList>
            <person name="Ningsih F."/>
            <person name="Yokota A."/>
            <person name="Sakai Y."/>
            <person name="Nanatani K."/>
            <person name="Yabe S."/>
            <person name="Oetari A."/>
            <person name="Sjamsuridzal W."/>
        </authorList>
    </citation>
    <scope>NUCLEOTIDE SEQUENCE [LARGE SCALE GENOMIC DNA]</scope>
    <source>
        <strain evidence="4">SL3-2-4</strain>
    </source>
</reference>
<organism evidence="3 4">
    <name type="scientific">Gandjariella thermophila</name>
    <dbReference type="NCBI Taxonomy" id="1931992"/>
    <lineage>
        <taxon>Bacteria</taxon>
        <taxon>Bacillati</taxon>
        <taxon>Actinomycetota</taxon>
        <taxon>Actinomycetes</taxon>
        <taxon>Pseudonocardiales</taxon>
        <taxon>Pseudonocardiaceae</taxon>
        <taxon>Gandjariella</taxon>
    </lineage>
</organism>
<dbReference type="AlphaFoldDB" id="A0A4D4J4C3"/>
<comment type="caution">
    <text evidence="3">The sequence shown here is derived from an EMBL/GenBank/DDBJ whole genome shotgun (WGS) entry which is preliminary data.</text>
</comment>
<dbReference type="EMBL" id="BJFL01000007">
    <property type="protein sequence ID" value="GDY30314.1"/>
    <property type="molecule type" value="Genomic_DNA"/>
</dbReference>
<feature type="region of interest" description="Disordered" evidence="1">
    <location>
        <begin position="101"/>
        <end position="120"/>
    </location>
</feature>
<dbReference type="Proteomes" id="UP000298860">
    <property type="component" value="Unassembled WGS sequence"/>
</dbReference>
<name>A0A4D4J4C3_9PSEU</name>
<proteinExistence type="predicted"/>